<evidence type="ECO:0000256" key="8">
    <source>
        <dbReference type="RuleBase" id="RU363041"/>
    </source>
</evidence>
<comment type="similarity">
    <text evidence="2 8">Belongs to the 4-toluene sulfonate uptake permease (TSUP) (TC 2.A.102) family.</text>
</comment>
<dbReference type="PATRIC" id="fig|932677.3.peg.3183"/>
<feature type="transmembrane region" description="Helical" evidence="8">
    <location>
        <begin position="106"/>
        <end position="127"/>
    </location>
</feature>
<feature type="transmembrane region" description="Helical" evidence="8">
    <location>
        <begin position="258"/>
        <end position="275"/>
    </location>
</feature>
<dbReference type="InterPro" id="IPR002781">
    <property type="entry name" value="TM_pro_TauE-like"/>
</dbReference>
<proteinExistence type="inferred from homology"/>
<dbReference type="GO" id="GO:0005886">
    <property type="term" value="C:plasma membrane"/>
    <property type="evidence" value="ECO:0007669"/>
    <property type="project" value="UniProtKB-SubCell"/>
</dbReference>
<dbReference type="PANTHER" id="PTHR30269:SF37">
    <property type="entry name" value="MEMBRANE TRANSPORTER PROTEIN"/>
    <property type="match status" value="1"/>
</dbReference>
<evidence type="ECO:0000256" key="3">
    <source>
        <dbReference type="ARBA" id="ARBA00022448"/>
    </source>
</evidence>
<evidence type="ECO:0000256" key="1">
    <source>
        <dbReference type="ARBA" id="ARBA00004651"/>
    </source>
</evidence>
<organism evidence="9 10">
    <name type="scientific">Pantoea ananatis (strain AJ13355)</name>
    <dbReference type="NCBI Taxonomy" id="932677"/>
    <lineage>
        <taxon>Bacteria</taxon>
        <taxon>Pseudomonadati</taxon>
        <taxon>Pseudomonadota</taxon>
        <taxon>Gammaproteobacteria</taxon>
        <taxon>Enterobacterales</taxon>
        <taxon>Erwiniaceae</taxon>
        <taxon>Pantoea</taxon>
    </lineage>
</organism>
<accession>A0A0H3L0F6</accession>
<evidence type="ECO:0000256" key="6">
    <source>
        <dbReference type="ARBA" id="ARBA00022989"/>
    </source>
</evidence>
<dbReference type="PANTHER" id="PTHR30269">
    <property type="entry name" value="TRANSMEMBRANE PROTEIN YFCA"/>
    <property type="match status" value="1"/>
</dbReference>
<evidence type="ECO:0000313" key="9">
    <source>
        <dbReference type="EMBL" id="BAK12801.1"/>
    </source>
</evidence>
<dbReference type="HOGENOM" id="CLU_054750_5_4_6"/>
<reference evidence="10" key="1">
    <citation type="journal article" date="2012" name="Appl. Microbiol. Biotechnol.">
        <title>The complete genome sequence of Pantoea ananatis AJ13355, an organism with great biotechnological potential.</title>
        <authorList>
            <person name="Hara Y."/>
            <person name="Kadotani N."/>
            <person name="Izui H."/>
            <person name="Katashkina J.I."/>
            <person name="Kuvaeva T.M."/>
            <person name="Andreeva I.G."/>
            <person name="Golubeva L.I."/>
            <person name="Malko D.B."/>
            <person name="Makeev V.J."/>
            <person name="Mashko S.V."/>
            <person name="Kozlov Y.I."/>
        </authorList>
    </citation>
    <scope>NUCLEOTIDE SEQUENCE [LARGE SCALE GENOMIC DNA]</scope>
    <source>
        <strain evidence="10">AJ13355</strain>
    </source>
</reference>
<dbReference type="Pfam" id="PF01925">
    <property type="entry name" value="TauE"/>
    <property type="match status" value="1"/>
</dbReference>
<protein>
    <recommendedName>
        <fullName evidence="8">Probable membrane transporter protein</fullName>
    </recommendedName>
</protein>
<dbReference type="EMBL" id="AP012032">
    <property type="protein sequence ID" value="BAK12801.1"/>
    <property type="molecule type" value="Genomic_DNA"/>
</dbReference>
<keyword evidence="6 8" id="KW-1133">Transmembrane helix</keyword>
<keyword evidence="7 8" id="KW-0472">Membrane</keyword>
<evidence type="ECO:0000256" key="4">
    <source>
        <dbReference type="ARBA" id="ARBA00022475"/>
    </source>
</evidence>
<comment type="subcellular location">
    <subcellularLocation>
        <location evidence="1 8">Cell membrane</location>
        <topology evidence="1 8">Multi-pass membrane protein</topology>
    </subcellularLocation>
</comment>
<dbReference type="KEGG" id="paj:PAJ_2721"/>
<dbReference type="eggNOG" id="COG0730">
    <property type="taxonomic scope" value="Bacteria"/>
</dbReference>
<keyword evidence="4 8" id="KW-1003">Cell membrane</keyword>
<name>A0A0H3L0F6_PANAA</name>
<keyword evidence="3" id="KW-0813">Transport</keyword>
<evidence type="ECO:0000256" key="5">
    <source>
        <dbReference type="ARBA" id="ARBA00022692"/>
    </source>
</evidence>
<dbReference type="AlphaFoldDB" id="A0A0H3L0F6"/>
<feature type="transmembrane region" description="Helical" evidence="8">
    <location>
        <begin position="281"/>
        <end position="301"/>
    </location>
</feature>
<keyword evidence="5 8" id="KW-0812">Transmembrane</keyword>
<evidence type="ECO:0000256" key="7">
    <source>
        <dbReference type="ARBA" id="ARBA00023136"/>
    </source>
</evidence>
<evidence type="ECO:0000256" key="2">
    <source>
        <dbReference type="ARBA" id="ARBA00009142"/>
    </source>
</evidence>
<sequence>MAVIVCFITACWQSDIATVAGERIMDFFTLLTPEGLEITTEVVCIIIAIMFLYTFIGICAGFGGALVTMPLVTLLLPVKMAAPMSVIVGTATALYATWLSRKETNWKSALVLILFSFAGIPLGIYALSNFPDDVMKTGLGVFLILYSFYSLFIPRLPVYDKNWIVMPTGIIAGALGSAFATNGPPVVIYGMLRNLAPAAFRGTLNAFFTANNIAIIGGLTTSGILTVSTVKLVMFCIPTMILGSLVGQYVHKRISVRAFRLMVFLLLIASGSMLIKGALDIPAWQVLVPSFGLLAVMQLLFGKKVAAIRAEIEQQNASKPS</sequence>
<feature type="transmembrane region" description="Helical" evidence="8">
    <location>
        <begin position="80"/>
        <end position="100"/>
    </location>
</feature>
<evidence type="ECO:0000313" key="10">
    <source>
        <dbReference type="Proteomes" id="UP000006690"/>
    </source>
</evidence>
<dbReference type="Proteomes" id="UP000006690">
    <property type="component" value="Chromosome"/>
</dbReference>
<feature type="transmembrane region" description="Helical" evidence="8">
    <location>
        <begin position="204"/>
        <end position="226"/>
    </location>
</feature>
<feature type="transmembrane region" description="Helical" evidence="8">
    <location>
        <begin position="170"/>
        <end position="192"/>
    </location>
</feature>
<gene>
    <name evidence="9" type="ordered locus">PAJ_2721</name>
</gene>
<feature type="transmembrane region" description="Helical" evidence="8">
    <location>
        <begin position="45"/>
        <end position="68"/>
    </location>
</feature>
<feature type="transmembrane region" description="Helical" evidence="8">
    <location>
        <begin position="139"/>
        <end position="158"/>
    </location>
</feature>
<dbReference type="InterPro" id="IPR052017">
    <property type="entry name" value="TSUP"/>
</dbReference>